<dbReference type="PANTHER" id="PTHR11409">
    <property type="entry name" value="ADENOSINE DEAMINASE"/>
    <property type="match status" value="1"/>
</dbReference>
<dbReference type="GO" id="GO:0046872">
    <property type="term" value="F:metal ion binding"/>
    <property type="evidence" value="ECO:0007669"/>
    <property type="project" value="UniProtKB-KW"/>
</dbReference>
<dbReference type="OrthoDB" id="272271at2759"/>
<reference evidence="11 12" key="1">
    <citation type="submission" date="2017-09" db="EMBL/GenBank/DDBJ databases">
        <title>Genome sequencing of Besnoitia besnoiti strain Bb-Ger1.</title>
        <authorList>
            <person name="Schares G."/>
            <person name="Venepally P."/>
            <person name="Lorenzi H.A."/>
        </authorList>
    </citation>
    <scope>NUCLEOTIDE SEQUENCE [LARGE SCALE GENOMIC DNA]</scope>
    <source>
        <strain evidence="11 12">Bb-Ger1</strain>
    </source>
</reference>
<evidence type="ECO:0000313" key="11">
    <source>
        <dbReference type="EMBL" id="PFH35976.1"/>
    </source>
</evidence>
<keyword evidence="6" id="KW-0378">Hydrolase</keyword>
<evidence type="ECO:0000313" key="12">
    <source>
        <dbReference type="Proteomes" id="UP000224006"/>
    </source>
</evidence>
<dbReference type="GeneID" id="40310556"/>
<dbReference type="VEuPathDB" id="ToxoDB:BESB_056270"/>
<dbReference type="STRING" id="94643.A0A2A9MJ31"/>
<evidence type="ECO:0000256" key="3">
    <source>
        <dbReference type="ARBA" id="ARBA00006676"/>
    </source>
</evidence>
<evidence type="ECO:0000256" key="6">
    <source>
        <dbReference type="ARBA" id="ARBA00022801"/>
    </source>
</evidence>
<proteinExistence type="inferred from homology"/>
<dbReference type="GO" id="GO:0006166">
    <property type="term" value="P:purine ribonucleoside salvage"/>
    <property type="evidence" value="ECO:0007669"/>
    <property type="project" value="UniProtKB-KW"/>
</dbReference>
<dbReference type="SUPFAM" id="SSF51556">
    <property type="entry name" value="Metallo-dependent hydrolases"/>
    <property type="match status" value="1"/>
</dbReference>
<keyword evidence="8" id="KW-0546">Nucleotide metabolism</keyword>
<dbReference type="KEGG" id="bbes:BESB_056270"/>
<evidence type="ECO:0000259" key="10">
    <source>
        <dbReference type="Pfam" id="PF00962"/>
    </source>
</evidence>
<dbReference type="GO" id="GO:0009117">
    <property type="term" value="P:nucleotide metabolic process"/>
    <property type="evidence" value="ECO:0007669"/>
    <property type="project" value="UniProtKB-KW"/>
</dbReference>
<evidence type="ECO:0000256" key="7">
    <source>
        <dbReference type="ARBA" id="ARBA00022833"/>
    </source>
</evidence>
<keyword evidence="5" id="KW-0660">Purine salvage</keyword>
<keyword evidence="12" id="KW-1185">Reference proteome</keyword>
<dbReference type="InterPro" id="IPR001365">
    <property type="entry name" value="A_deaminase_dom"/>
</dbReference>
<evidence type="ECO:0000256" key="8">
    <source>
        <dbReference type="ARBA" id="ARBA00023080"/>
    </source>
</evidence>
<keyword evidence="7" id="KW-0862">Zinc</keyword>
<dbReference type="RefSeq" id="XP_029219985.1">
    <property type="nucleotide sequence ID" value="XM_029364062.1"/>
</dbReference>
<dbReference type="InterPro" id="IPR032466">
    <property type="entry name" value="Metal_Hydrolase"/>
</dbReference>
<evidence type="ECO:0000256" key="5">
    <source>
        <dbReference type="ARBA" id="ARBA00022726"/>
    </source>
</evidence>
<dbReference type="EMBL" id="NWUJ01000004">
    <property type="protein sequence ID" value="PFH35976.1"/>
    <property type="molecule type" value="Genomic_DNA"/>
</dbReference>
<accession>A0A2A9MJ31</accession>
<dbReference type="Pfam" id="PF00962">
    <property type="entry name" value="A_deaminase"/>
    <property type="match status" value="1"/>
</dbReference>
<comment type="caution">
    <text evidence="11">The sequence shown here is derived from an EMBL/GenBank/DDBJ whole genome shotgun (WGS) entry which is preliminary data.</text>
</comment>
<evidence type="ECO:0000256" key="4">
    <source>
        <dbReference type="ARBA" id="ARBA00022723"/>
    </source>
</evidence>
<sequence>MSATTPLPSLKDITSLPKVELHAHLFGSIRVPVLEEIRKRAAEENGTGATAETASANAVRLEGNCIGMGDAFAYFSAVYQIVKRKADIGYALRTVLADFNRDNVVYLELRTTLKTIPEEAVDPASYVALLVEELQSAQKKYPMTVRLVLSLNRAALTCAERAREEVTKIFELAELYPEWIVGIDIAGDPRKGDILPALALLDEEVMKPSGRMHGKLKLTIHTAELEGCEAETEATLQLKPHRIGHGCYLADSQREWLVKEKICVEVCPTSNMCTLKLQNLKDHHFAYYYNKKLHRNVCVCTDDVGLFDTSLSQELYAMSQAYNLSLRDVYELQRSALAAAFCRAEDKALIEERFFRSASLRNMNKGDVCTL</sequence>
<dbReference type="GO" id="GO:0004000">
    <property type="term" value="F:adenosine deaminase activity"/>
    <property type="evidence" value="ECO:0007669"/>
    <property type="project" value="TreeGrafter"/>
</dbReference>
<dbReference type="GO" id="GO:0006154">
    <property type="term" value="P:adenosine catabolic process"/>
    <property type="evidence" value="ECO:0007669"/>
    <property type="project" value="TreeGrafter"/>
</dbReference>
<gene>
    <name evidence="11" type="ORF">BESB_056270</name>
</gene>
<dbReference type="Gene3D" id="3.20.20.140">
    <property type="entry name" value="Metal-dependent hydrolases"/>
    <property type="match status" value="1"/>
</dbReference>
<dbReference type="InterPro" id="IPR006330">
    <property type="entry name" value="Ado/ade_deaminase"/>
</dbReference>
<dbReference type="Proteomes" id="UP000224006">
    <property type="component" value="Chromosome IV"/>
</dbReference>
<dbReference type="AlphaFoldDB" id="A0A2A9MJ31"/>
<comment type="pathway">
    <text evidence="2">Purine metabolism; purine nucleoside salvage.</text>
</comment>
<keyword evidence="4" id="KW-0479">Metal-binding</keyword>
<organism evidence="11 12">
    <name type="scientific">Besnoitia besnoiti</name>
    <name type="common">Apicomplexan protozoan</name>
    <dbReference type="NCBI Taxonomy" id="94643"/>
    <lineage>
        <taxon>Eukaryota</taxon>
        <taxon>Sar</taxon>
        <taxon>Alveolata</taxon>
        <taxon>Apicomplexa</taxon>
        <taxon>Conoidasida</taxon>
        <taxon>Coccidia</taxon>
        <taxon>Eucoccidiorida</taxon>
        <taxon>Eimeriorina</taxon>
        <taxon>Sarcocystidae</taxon>
        <taxon>Besnoitia</taxon>
    </lineage>
</organism>
<evidence type="ECO:0000256" key="1">
    <source>
        <dbReference type="ARBA" id="ARBA00001947"/>
    </source>
</evidence>
<comment type="catalytic activity">
    <reaction evidence="9">
        <text>N(6)-methyl-AMP + H2O + H(+) = IMP + methylamine</text>
        <dbReference type="Rhea" id="RHEA:16001"/>
        <dbReference type="ChEBI" id="CHEBI:15377"/>
        <dbReference type="ChEBI" id="CHEBI:15378"/>
        <dbReference type="ChEBI" id="CHEBI:58053"/>
        <dbReference type="ChEBI" id="CHEBI:59338"/>
        <dbReference type="ChEBI" id="CHEBI:144842"/>
    </reaction>
    <physiologicalReaction direction="left-to-right" evidence="9">
        <dbReference type="Rhea" id="RHEA:16002"/>
    </physiologicalReaction>
</comment>
<comment type="cofactor">
    <cofactor evidence="1">
        <name>Zn(2+)</name>
        <dbReference type="ChEBI" id="CHEBI:29105"/>
    </cofactor>
</comment>
<name>A0A2A9MJ31_BESBE</name>
<evidence type="ECO:0000256" key="2">
    <source>
        <dbReference type="ARBA" id="ARBA00005058"/>
    </source>
</evidence>
<feature type="domain" description="Adenosine deaminase" evidence="10">
    <location>
        <begin position="17"/>
        <end position="352"/>
    </location>
</feature>
<dbReference type="UniPathway" id="UPA00606"/>
<comment type="similarity">
    <text evidence="3">Belongs to the metallo-dependent hydrolases superfamily. Adenosine and AMP deaminases family.</text>
</comment>
<dbReference type="PANTHER" id="PTHR11409:SF42">
    <property type="entry name" value="ADENOSINE DEAMINASE-LIKE PROTEIN"/>
    <property type="match status" value="1"/>
</dbReference>
<protein>
    <submittedName>
        <fullName evidence="11">Adenosine/AMP deaminase domain-containing protein</fullName>
    </submittedName>
</protein>
<evidence type="ECO:0000256" key="9">
    <source>
        <dbReference type="ARBA" id="ARBA00048787"/>
    </source>
</evidence>
<dbReference type="GO" id="GO:0046103">
    <property type="term" value="P:inosine biosynthetic process"/>
    <property type="evidence" value="ECO:0007669"/>
    <property type="project" value="TreeGrafter"/>
</dbReference>